<feature type="compositionally biased region" description="Low complexity" evidence="3">
    <location>
        <begin position="138"/>
        <end position="156"/>
    </location>
</feature>
<evidence type="ECO:0000256" key="3">
    <source>
        <dbReference type="SAM" id="MobiDB-lite"/>
    </source>
</evidence>
<dbReference type="PROSITE" id="PS51257">
    <property type="entry name" value="PROKAR_LIPOPROTEIN"/>
    <property type="match status" value="1"/>
</dbReference>
<accession>A0ABW0GG96</accession>
<dbReference type="InterPro" id="IPR003423">
    <property type="entry name" value="OMP_efflux"/>
</dbReference>
<keyword evidence="2" id="KW-1134">Transmembrane beta strand</keyword>
<keyword evidence="5" id="KW-1185">Reference proteome</keyword>
<evidence type="ECO:0000256" key="2">
    <source>
        <dbReference type="RuleBase" id="RU362097"/>
    </source>
</evidence>
<name>A0ABW0GG96_9PROT</name>
<dbReference type="SUPFAM" id="SSF56954">
    <property type="entry name" value="Outer membrane efflux proteins (OEP)"/>
    <property type="match status" value="1"/>
</dbReference>
<sequence length="497" mass="52308">MTTIFGRRARLLGTAIGTLTLLSACAVGPDYERPSAAVPSAYKEAGITPVAFVPPVPSDDGWRPAAPGLAEAGPWWTVFNDPVLDGLMRRVEVDNQSLKAAEAAYRQAKALSDQARSSFFPILSVSGGADRVGRVGSGDRSTSGASSGTGISRSGTPVTTYDAGLGASWAPDLWGRIRRSVESNDANLQASAADLAAARLSAQAQLATAYVQFRVADERKALLERAIAAYRQSLEIARNRHAVGTATLADVFTAETQVRSTESQLVALGVQRAQFEHAMAVLIGQAPAAFALAPAPLTAAVPAIPPGVPSALLERRPDIAAAERQMAQANAQIGIAESAWYPDVVLSGSLTNSATILPQLLQAPTALWAVGAQVAQTLFDGGTRTAEVELRRAVFDQSVAQYRQTVLTAFQEVEDQLAAQRILAQQAAVQDDAVRLAREAERLTLNQYRAGTLPYSSVLTAQTAALSDEESALSVRQSRLLAAVSLLQALGGTPPNF</sequence>
<keyword evidence="2" id="KW-0564">Palmitate</keyword>
<protein>
    <submittedName>
        <fullName evidence="4">Efflux transporter outer membrane subunit</fullName>
    </submittedName>
</protein>
<dbReference type="RefSeq" id="WP_376999766.1">
    <property type="nucleotide sequence ID" value="NZ_JBHSLC010000116.1"/>
</dbReference>
<dbReference type="Gene3D" id="2.20.200.10">
    <property type="entry name" value="Outer membrane efflux proteins (OEP)"/>
    <property type="match status" value="1"/>
</dbReference>
<keyword evidence="2" id="KW-0472">Membrane</keyword>
<dbReference type="PANTHER" id="PTHR30203">
    <property type="entry name" value="OUTER MEMBRANE CATION EFFLUX PROTEIN"/>
    <property type="match status" value="1"/>
</dbReference>
<comment type="caution">
    <text evidence="4">The sequence shown here is derived from an EMBL/GenBank/DDBJ whole genome shotgun (WGS) entry which is preliminary data.</text>
</comment>
<proteinExistence type="inferred from homology"/>
<dbReference type="Proteomes" id="UP001596166">
    <property type="component" value="Unassembled WGS sequence"/>
</dbReference>
<comment type="similarity">
    <text evidence="1 2">Belongs to the outer membrane factor (OMF) (TC 1.B.17) family.</text>
</comment>
<evidence type="ECO:0000313" key="4">
    <source>
        <dbReference type="EMBL" id="MFC5359601.1"/>
    </source>
</evidence>
<organism evidence="4 5">
    <name type="scientific">Azospirillum himalayense</name>
    <dbReference type="NCBI Taxonomy" id="654847"/>
    <lineage>
        <taxon>Bacteria</taxon>
        <taxon>Pseudomonadati</taxon>
        <taxon>Pseudomonadota</taxon>
        <taxon>Alphaproteobacteria</taxon>
        <taxon>Rhodospirillales</taxon>
        <taxon>Azospirillaceae</taxon>
        <taxon>Azospirillum</taxon>
    </lineage>
</organism>
<feature type="chain" id="PRO_5044977467" evidence="2">
    <location>
        <begin position="27"/>
        <end position="497"/>
    </location>
</feature>
<reference evidence="5" key="1">
    <citation type="journal article" date="2019" name="Int. J. Syst. Evol. Microbiol.">
        <title>The Global Catalogue of Microorganisms (GCM) 10K type strain sequencing project: providing services to taxonomists for standard genome sequencing and annotation.</title>
        <authorList>
            <consortium name="The Broad Institute Genomics Platform"/>
            <consortium name="The Broad Institute Genome Sequencing Center for Infectious Disease"/>
            <person name="Wu L."/>
            <person name="Ma J."/>
        </authorList>
    </citation>
    <scope>NUCLEOTIDE SEQUENCE [LARGE SCALE GENOMIC DNA]</scope>
    <source>
        <strain evidence="5">CCUG 58760</strain>
    </source>
</reference>
<dbReference type="Gene3D" id="1.20.1600.10">
    <property type="entry name" value="Outer membrane efflux proteins (OEP)"/>
    <property type="match status" value="1"/>
</dbReference>
<keyword evidence="2" id="KW-0449">Lipoprotein</keyword>
<dbReference type="Pfam" id="PF02321">
    <property type="entry name" value="OEP"/>
    <property type="match status" value="2"/>
</dbReference>
<keyword evidence="2" id="KW-0732">Signal</keyword>
<comment type="subcellular location">
    <subcellularLocation>
        <location evidence="2">Cell membrane</location>
        <topology evidence="2">Lipid-anchor</topology>
    </subcellularLocation>
</comment>
<dbReference type="InterPro" id="IPR010131">
    <property type="entry name" value="MdtP/NodT-like"/>
</dbReference>
<feature type="signal peptide" evidence="2">
    <location>
        <begin position="1"/>
        <end position="26"/>
    </location>
</feature>
<dbReference type="EMBL" id="JBHSLC010000116">
    <property type="protein sequence ID" value="MFC5359601.1"/>
    <property type="molecule type" value="Genomic_DNA"/>
</dbReference>
<evidence type="ECO:0000256" key="1">
    <source>
        <dbReference type="ARBA" id="ARBA00007613"/>
    </source>
</evidence>
<dbReference type="NCBIfam" id="TIGR01845">
    <property type="entry name" value="outer_NodT"/>
    <property type="match status" value="1"/>
</dbReference>
<feature type="region of interest" description="Disordered" evidence="3">
    <location>
        <begin position="133"/>
        <end position="157"/>
    </location>
</feature>
<evidence type="ECO:0000313" key="5">
    <source>
        <dbReference type="Proteomes" id="UP001596166"/>
    </source>
</evidence>
<dbReference type="PANTHER" id="PTHR30203:SF33">
    <property type="entry name" value="BLR4455 PROTEIN"/>
    <property type="match status" value="1"/>
</dbReference>
<gene>
    <name evidence="4" type="ORF">ACFPMG_31860</name>
</gene>
<keyword evidence="2" id="KW-0812">Transmembrane</keyword>